<comment type="caution">
    <text evidence="4">The sequence shown here is derived from an EMBL/GenBank/DDBJ whole genome shotgun (WGS) entry which is preliminary data.</text>
</comment>
<sequence>MSRNDPRLLAGTAIVTGAGGGLGRAITIELAHRGLHVAALGRHADTLSDTASANPAHIHPIPCDITDESALRAAVKQASDIAPLTLLINNAATYPRRDFLDETPQSFRATMDVNFTALMTATHIALETFVETGFGRILNVATFADLNPLPTASAYSVSKGAARLLTRALKADLADRFPEIVITDWMPGMLATSMGLPDGLPPEVSAKWGADLALWHDPTLTGATFEQDHEILPPRGLKRKLKDALLLRRPKPRQLT</sequence>
<accession>A0AAJ1X4I3</accession>
<evidence type="ECO:0000256" key="2">
    <source>
        <dbReference type="ARBA" id="ARBA00023002"/>
    </source>
</evidence>
<evidence type="ECO:0000256" key="1">
    <source>
        <dbReference type="ARBA" id="ARBA00006484"/>
    </source>
</evidence>
<organism evidence="4 5">
    <name type="scientific">Rhodalgimonas zhirmunskyi</name>
    <dbReference type="NCBI Taxonomy" id="2964767"/>
    <lineage>
        <taxon>Bacteria</taxon>
        <taxon>Pseudomonadati</taxon>
        <taxon>Pseudomonadota</taxon>
        <taxon>Alphaproteobacteria</taxon>
        <taxon>Rhodobacterales</taxon>
        <taxon>Roseobacteraceae</taxon>
        <taxon>Rhodalgimonas</taxon>
    </lineage>
</organism>
<proteinExistence type="inferred from homology"/>
<gene>
    <name evidence="4" type="ORF">NOI20_03450</name>
</gene>
<keyword evidence="5" id="KW-1185">Reference proteome</keyword>
<keyword evidence="2" id="KW-0560">Oxidoreductase</keyword>
<dbReference type="InterPro" id="IPR002347">
    <property type="entry name" value="SDR_fam"/>
</dbReference>
<dbReference type="Gene3D" id="3.40.50.720">
    <property type="entry name" value="NAD(P)-binding Rossmann-like Domain"/>
    <property type="match status" value="1"/>
</dbReference>
<dbReference type="PRINTS" id="PR00080">
    <property type="entry name" value="SDRFAMILY"/>
</dbReference>
<comment type="similarity">
    <text evidence="1 3">Belongs to the short-chain dehydrogenases/reductases (SDR) family.</text>
</comment>
<reference evidence="4" key="1">
    <citation type="submission" date="2022-07" db="EMBL/GenBank/DDBJ databases">
        <authorList>
            <person name="Otstavnykh N."/>
            <person name="Isaeva M."/>
            <person name="Bystritskaya E."/>
        </authorList>
    </citation>
    <scope>NUCLEOTIDE SEQUENCE</scope>
    <source>
        <strain evidence="4">10Alg 79</strain>
    </source>
</reference>
<dbReference type="Proteomes" id="UP001227162">
    <property type="component" value="Unassembled WGS sequence"/>
</dbReference>
<dbReference type="AlphaFoldDB" id="A0AAJ1X4I3"/>
<reference evidence="4" key="2">
    <citation type="submission" date="2023-04" db="EMBL/GenBank/DDBJ databases">
        <title>'Rhodoalgimonas zhirmunskyi' gen. nov., isolated from a red alga.</title>
        <authorList>
            <person name="Nedashkovskaya O.I."/>
            <person name="Otstavnykh N.Y."/>
            <person name="Bystritskaya E.P."/>
            <person name="Balabanova L.A."/>
            <person name="Isaeva M.P."/>
        </authorList>
    </citation>
    <scope>NUCLEOTIDE SEQUENCE</scope>
    <source>
        <strain evidence="4">10Alg 79</strain>
    </source>
</reference>
<name>A0AAJ1X4I3_9RHOB</name>
<dbReference type="EMBL" id="JANFFA010000001">
    <property type="protein sequence ID" value="MDQ2093154.1"/>
    <property type="molecule type" value="Genomic_DNA"/>
</dbReference>
<dbReference type="InterPro" id="IPR036291">
    <property type="entry name" value="NAD(P)-bd_dom_sf"/>
</dbReference>
<evidence type="ECO:0000313" key="4">
    <source>
        <dbReference type="EMBL" id="MDQ2093154.1"/>
    </source>
</evidence>
<evidence type="ECO:0000313" key="5">
    <source>
        <dbReference type="Proteomes" id="UP001227162"/>
    </source>
</evidence>
<dbReference type="SUPFAM" id="SSF51735">
    <property type="entry name" value="NAD(P)-binding Rossmann-fold domains"/>
    <property type="match status" value="1"/>
</dbReference>
<dbReference type="PRINTS" id="PR00081">
    <property type="entry name" value="GDHRDH"/>
</dbReference>
<dbReference type="GO" id="GO:0016020">
    <property type="term" value="C:membrane"/>
    <property type="evidence" value="ECO:0007669"/>
    <property type="project" value="TreeGrafter"/>
</dbReference>
<dbReference type="RefSeq" id="WP_317624753.1">
    <property type="nucleotide sequence ID" value="NZ_JANFFA010000001.1"/>
</dbReference>
<protein>
    <submittedName>
        <fullName evidence="4">SDR family oxidoreductase</fullName>
    </submittedName>
</protein>
<dbReference type="GO" id="GO:0016491">
    <property type="term" value="F:oxidoreductase activity"/>
    <property type="evidence" value="ECO:0007669"/>
    <property type="project" value="UniProtKB-KW"/>
</dbReference>
<evidence type="ECO:0000256" key="3">
    <source>
        <dbReference type="RuleBase" id="RU000363"/>
    </source>
</evidence>
<dbReference type="Pfam" id="PF00106">
    <property type="entry name" value="adh_short"/>
    <property type="match status" value="1"/>
</dbReference>
<dbReference type="CDD" id="cd05233">
    <property type="entry name" value="SDR_c"/>
    <property type="match status" value="1"/>
</dbReference>
<dbReference type="PANTHER" id="PTHR44196">
    <property type="entry name" value="DEHYDROGENASE/REDUCTASE SDR FAMILY MEMBER 7B"/>
    <property type="match status" value="1"/>
</dbReference>
<dbReference type="PANTHER" id="PTHR44196:SF1">
    <property type="entry name" value="DEHYDROGENASE_REDUCTASE SDR FAMILY MEMBER 7B"/>
    <property type="match status" value="1"/>
</dbReference>